<organism evidence="1 2">
    <name type="scientific">Anoxybacillus flavithermus (strain DSM 21510 / WK1)</name>
    <dbReference type="NCBI Taxonomy" id="491915"/>
    <lineage>
        <taxon>Bacteria</taxon>
        <taxon>Bacillati</taxon>
        <taxon>Bacillota</taxon>
        <taxon>Bacilli</taxon>
        <taxon>Bacillales</taxon>
        <taxon>Anoxybacillaceae</taxon>
        <taxon>Anoxybacillus</taxon>
    </lineage>
</organism>
<dbReference type="KEGG" id="afl:Aflv_2258"/>
<dbReference type="AlphaFoldDB" id="B7GKW5"/>
<dbReference type="EMBL" id="CP000922">
    <property type="protein sequence ID" value="ACJ34615.1"/>
    <property type="molecule type" value="Genomic_DNA"/>
</dbReference>
<evidence type="ECO:0000313" key="1">
    <source>
        <dbReference type="EMBL" id="ACJ34615.1"/>
    </source>
</evidence>
<reference evidence="1 2" key="1">
    <citation type="journal article" date="2008" name="Genome Biol.">
        <title>Encapsulated in silica: genome, proteome and physiology of the thermophilic bacterium Anoxybacillus flavithermus WK1.</title>
        <authorList>
            <person name="Saw J.H."/>
            <person name="Mountain B.W."/>
            <person name="Feng L."/>
            <person name="Omelchenko M.V."/>
            <person name="Hou S."/>
            <person name="Saito J.A."/>
            <person name="Stott M.B."/>
            <person name="Li D."/>
            <person name="Zhao G."/>
            <person name="Wu J."/>
            <person name="Galperin M.Y."/>
            <person name="Koonin E.V."/>
            <person name="Makarova K.S."/>
            <person name="Wolf Y.I."/>
            <person name="Rigden D.J."/>
            <person name="Dunfield P.F."/>
            <person name="Wang L."/>
            <person name="Alam M."/>
        </authorList>
    </citation>
    <scope>NUCLEOTIDE SEQUENCE [LARGE SCALE GENOMIC DNA]</scope>
    <source>
        <strain evidence="2">DSM 21510 / WK1</strain>
    </source>
</reference>
<sequence length="110" mass="12872">MPLNFRFLRTLESFALTVSLHEPFDRLIGDVHRKWRVCSNRQREFSERRKHLHKLREIPIQPANHLIVNGIPFLEQTVKNHVNRILKKLHAKNGKCAASKAKDIGLFGNE</sequence>
<evidence type="ECO:0000313" key="2">
    <source>
        <dbReference type="Proteomes" id="UP000000742"/>
    </source>
</evidence>
<dbReference type="HOGENOM" id="CLU_2165715_0_0_9"/>
<name>B7GKW5_ANOFW</name>
<dbReference type="Proteomes" id="UP000000742">
    <property type="component" value="Chromosome"/>
</dbReference>
<accession>B7GKW5</accession>
<gene>
    <name evidence="1" type="ordered locus">Aflv_2258</name>
</gene>
<dbReference type="PATRIC" id="fig|491915.6.peg.2328"/>
<protein>
    <submittedName>
        <fullName evidence="1">Transcriptional regulator LuxR family</fullName>
    </submittedName>
</protein>
<proteinExistence type="predicted"/>